<dbReference type="EMBL" id="BJND01000036">
    <property type="protein sequence ID" value="GEC07177.1"/>
    <property type="molecule type" value="Genomic_DNA"/>
</dbReference>
<sequence length="109" mass="11999">MPVTRRYGWGSPPTHSQRLRVLGAKPPPTSEHSRLNEVTDRVLGPPEDDPPVPVAERDKVGPRCDAGLGQQAEGQLNTALVIDVKFGWFPEHEERVALSLSEDVDRLGL</sequence>
<name>A0A4Y3VJY7_9ACTN</name>
<reference evidence="2 3" key="1">
    <citation type="submission" date="2019-06" db="EMBL/GenBank/DDBJ databases">
        <title>Whole genome shotgun sequence of Streptomyces spinoverrucosus NBRC 14228.</title>
        <authorList>
            <person name="Hosoyama A."/>
            <person name="Uohara A."/>
            <person name="Ohji S."/>
            <person name="Ichikawa N."/>
        </authorList>
    </citation>
    <scope>NUCLEOTIDE SEQUENCE [LARGE SCALE GENOMIC DNA]</scope>
    <source>
        <strain evidence="2 3">NBRC 14228</strain>
    </source>
</reference>
<gene>
    <name evidence="2" type="ORF">SSP24_48320</name>
</gene>
<evidence type="ECO:0000256" key="1">
    <source>
        <dbReference type="SAM" id="MobiDB-lite"/>
    </source>
</evidence>
<dbReference type="AlphaFoldDB" id="A0A4Y3VJY7"/>
<organism evidence="2 3">
    <name type="scientific">Streptomyces spinoverrucosus</name>
    <dbReference type="NCBI Taxonomy" id="284043"/>
    <lineage>
        <taxon>Bacteria</taxon>
        <taxon>Bacillati</taxon>
        <taxon>Actinomycetota</taxon>
        <taxon>Actinomycetes</taxon>
        <taxon>Kitasatosporales</taxon>
        <taxon>Streptomycetaceae</taxon>
        <taxon>Streptomyces</taxon>
    </lineage>
</organism>
<feature type="compositionally biased region" description="Basic and acidic residues" evidence="1">
    <location>
        <begin position="31"/>
        <end position="40"/>
    </location>
</feature>
<feature type="region of interest" description="Disordered" evidence="1">
    <location>
        <begin position="1"/>
        <end position="60"/>
    </location>
</feature>
<keyword evidence="3" id="KW-1185">Reference proteome</keyword>
<accession>A0A4Y3VJY7</accession>
<evidence type="ECO:0000313" key="3">
    <source>
        <dbReference type="Proteomes" id="UP000317881"/>
    </source>
</evidence>
<comment type="caution">
    <text evidence="2">The sequence shown here is derived from an EMBL/GenBank/DDBJ whole genome shotgun (WGS) entry which is preliminary data.</text>
</comment>
<proteinExistence type="predicted"/>
<dbReference type="Proteomes" id="UP000317881">
    <property type="component" value="Unassembled WGS sequence"/>
</dbReference>
<protein>
    <submittedName>
        <fullName evidence="2">Uncharacterized protein</fullName>
    </submittedName>
</protein>
<evidence type="ECO:0000313" key="2">
    <source>
        <dbReference type="EMBL" id="GEC07177.1"/>
    </source>
</evidence>